<dbReference type="InterPro" id="IPR007159">
    <property type="entry name" value="SpoVT-AbrB_dom"/>
</dbReference>
<name>A0ABZ0CUX8_9BURK</name>
<accession>A0ABZ0CUX8</accession>
<evidence type="ECO:0000313" key="5">
    <source>
        <dbReference type="Proteomes" id="UP001303946"/>
    </source>
</evidence>
<evidence type="ECO:0000256" key="1">
    <source>
        <dbReference type="PROSITE-ProRule" id="PRU01076"/>
    </source>
</evidence>
<dbReference type="Proteomes" id="UP001303946">
    <property type="component" value="Chromosome"/>
</dbReference>
<sequence>MTYKTAKLFTNGGSQAVRLPAEFRFEGDEVYIRRDPRTGNVILSARPELSWVEFMALRHQLGELPDDAFPERAQGTQPRDPFDTWVE</sequence>
<proteinExistence type="predicted"/>
<evidence type="ECO:0000256" key="2">
    <source>
        <dbReference type="SAM" id="MobiDB-lite"/>
    </source>
</evidence>
<protein>
    <submittedName>
        <fullName evidence="4">AbrB/MazE/SpoVT family DNA-binding domain-containing protein</fullName>
    </submittedName>
</protein>
<dbReference type="PROSITE" id="PS51740">
    <property type="entry name" value="SPOVT_ABRB"/>
    <property type="match status" value="1"/>
</dbReference>
<evidence type="ECO:0000259" key="3">
    <source>
        <dbReference type="PROSITE" id="PS51740"/>
    </source>
</evidence>
<dbReference type="SMART" id="SM00966">
    <property type="entry name" value="SpoVT_AbrB"/>
    <property type="match status" value="1"/>
</dbReference>
<gene>
    <name evidence="4" type="ORF">RXV79_17365</name>
</gene>
<keyword evidence="5" id="KW-1185">Reference proteome</keyword>
<reference evidence="4 5" key="1">
    <citation type="submission" date="2023-10" db="EMBL/GenBank/DDBJ databases">
        <title>Bacteria for the degradation of biodegradable plastic PBAT(Polybutylene adipate terephthalate).</title>
        <authorList>
            <person name="Weon H.-Y."/>
            <person name="Yeon J."/>
        </authorList>
    </citation>
    <scope>NUCLEOTIDE SEQUENCE [LARGE SCALE GENOMIC DNA]</scope>
    <source>
        <strain evidence="4 5">SBD 7-3</strain>
    </source>
</reference>
<dbReference type="Pfam" id="PF04014">
    <property type="entry name" value="MazE_antitoxin"/>
    <property type="match status" value="1"/>
</dbReference>
<dbReference type="Gene3D" id="2.10.260.10">
    <property type="match status" value="1"/>
</dbReference>
<feature type="region of interest" description="Disordered" evidence="2">
    <location>
        <begin position="65"/>
        <end position="87"/>
    </location>
</feature>
<dbReference type="RefSeq" id="WP_316699274.1">
    <property type="nucleotide sequence ID" value="NZ_CP136336.1"/>
</dbReference>
<dbReference type="SUPFAM" id="SSF89447">
    <property type="entry name" value="AbrB/MazE/MraZ-like"/>
    <property type="match status" value="1"/>
</dbReference>
<organism evidence="4 5">
    <name type="scientific">Piscinibacter gummiphilus</name>
    <dbReference type="NCBI Taxonomy" id="946333"/>
    <lineage>
        <taxon>Bacteria</taxon>
        <taxon>Pseudomonadati</taxon>
        <taxon>Pseudomonadota</taxon>
        <taxon>Betaproteobacteria</taxon>
        <taxon>Burkholderiales</taxon>
        <taxon>Sphaerotilaceae</taxon>
        <taxon>Piscinibacter</taxon>
    </lineage>
</organism>
<feature type="domain" description="SpoVT-AbrB" evidence="3">
    <location>
        <begin position="6"/>
        <end position="48"/>
    </location>
</feature>
<evidence type="ECO:0000313" key="4">
    <source>
        <dbReference type="EMBL" id="WOB06688.1"/>
    </source>
</evidence>
<dbReference type="InterPro" id="IPR037914">
    <property type="entry name" value="SpoVT-AbrB_sf"/>
</dbReference>
<dbReference type="GO" id="GO:0003677">
    <property type="term" value="F:DNA binding"/>
    <property type="evidence" value="ECO:0007669"/>
    <property type="project" value="UniProtKB-KW"/>
</dbReference>
<dbReference type="EMBL" id="CP136336">
    <property type="protein sequence ID" value="WOB06688.1"/>
    <property type="molecule type" value="Genomic_DNA"/>
</dbReference>
<keyword evidence="1 4" id="KW-0238">DNA-binding</keyword>